<keyword evidence="2" id="KW-1185">Reference proteome</keyword>
<gene>
    <name evidence="1" type="ORF">BFG52_12090</name>
</gene>
<sequence length="66" mass="7639">MLRKAIITLHLNFIGALSCNAYGISVKSHDTKLPQKSMKINERLGHSFMRWCFFTAKILYSALFYI</sequence>
<dbReference type="PROSITE" id="PS51257">
    <property type="entry name" value="PROKAR_LIPOPROTEIN"/>
    <property type="match status" value="1"/>
</dbReference>
<organism evidence="1 2">
    <name type="scientific">Acinetobacter larvae</name>
    <dbReference type="NCBI Taxonomy" id="1789224"/>
    <lineage>
        <taxon>Bacteria</taxon>
        <taxon>Pseudomonadati</taxon>
        <taxon>Pseudomonadota</taxon>
        <taxon>Gammaproteobacteria</taxon>
        <taxon>Moraxellales</taxon>
        <taxon>Moraxellaceae</taxon>
        <taxon>Acinetobacter</taxon>
    </lineage>
</organism>
<dbReference type="EMBL" id="CP016895">
    <property type="protein sequence ID" value="AOA59017.1"/>
    <property type="molecule type" value="Genomic_DNA"/>
</dbReference>
<evidence type="ECO:0000313" key="1">
    <source>
        <dbReference type="EMBL" id="AOA59017.1"/>
    </source>
</evidence>
<dbReference type="KEGG" id="ala:BFG52_12090"/>
<name>A0A1B2M1E3_9GAMM</name>
<dbReference type="Proteomes" id="UP000093391">
    <property type="component" value="Chromosome"/>
</dbReference>
<evidence type="ECO:0000313" key="2">
    <source>
        <dbReference type="Proteomes" id="UP000093391"/>
    </source>
</evidence>
<protein>
    <recommendedName>
        <fullName evidence="3">Lipoprotein</fullName>
    </recommendedName>
</protein>
<proteinExistence type="predicted"/>
<dbReference type="AlphaFoldDB" id="A0A1B2M1E3"/>
<evidence type="ECO:0008006" key="3">
    <source>
        <dbReference type="Google" id="ProtNLM"/>
    </source>
</evidence>
<accession>A0A1B2M1E3</accession>
<reference evidence="1 2" key="1">
    <citation type="submission" date="2016-08" db="EMBL/GenBank/DDBJ databases">
        <authorList>
            <person name="Seilhamer J.J."/>
        </authorList>
    </citation>
    <scope>NUCLEOTIDE SEQUENCE [LARGE SCALE GENOMIC DNA]</scope>
    <source>
        <strain evidence="1 2">BRTC-1</strain>
    </source>
</reference>
<dbReference type="STRING" id="1789224.BFG52_12090"/>